<reference evidence="1 2" key="1">
    <citation type="journal article" date="2018" name="Arch. Microbiol.">
        <title>New insights into the metabolic potential of the phototrophic purple bacterium Rhodopila globiformis DSM 161(T) from its draft genome sequence and evidence for a vanadium-dependent nitrogenase.</title>
        <authorList>
            <person name="Imhoff J.F."/>
            <person name="Rahn T."/>
            <person name="Kunzel S."/>
            <person name="Neulinger S.C."/>
        </authorList>
    </citation>
    <scope>NUCLEOTIDE SEQUENCE [LARGE SCALE GENOMIC DNA]</scope>
    <source>
        <strain evidence="1 2">DSM 16996</strain>
    </source>
</reference>
<evidence type="ECO:0008006" key="3">
    <source>
        <dbReference type="Google" id="ProtNLM"/>
    </source>
</evidence>
<evidence type="ECO:0000313" key="1">
    <source>
        <dbReference type="EMBL" id="PPQ31578.1"/>
    </source>
</evidence>
<dbReference type="Gene3D" id="3.20.20.370">
    <property type="entry name" value="Glycoside hydrolase/deacetylase"/>
    <property type="match status" value="1"/>
</dbReference>
<comment type="caution">
    <text evidence="1">The sequence shown here is derived from an EMBL/GenBank/DDBJ whole genome shotgun (WGS) entry which is preliminary data.</text>
</comment>
<dbReference type="EMBL" id="NHSJ01000055">
    <property type="protein sequence ID" value="PPQ31578.1"/>
    <property type="molecule type" value="Genomic_DNA"/>
</dbReference>
<dbReference type="OrthoDB" id="1331280at2"/>
<dbReference type="InterPro" id="IPR011330">
    <property type="entry name" value="Glyco_hydro/deAcase_b/a-brl"/>
</dbReference>
<dbReference type="GO" id="GO:0005975">
    <property type="term" value="P:carbohydrate metabolic process"/>
    <property type="evidence" value="ECO:0007669"/>
    <property type="project" value="InterPro"/>
</dbReference>
<name>A0A2S6NAC9_9HYPH</name>
<keyword evidence="2" id="KW-1185">Reference proteome</keyword>
<organism evidence="1 2">
    <name type="scientific">Rhodoblastus sphagnicola</name>
    <dbReference type="NCBI Taxonomy" id="333368"/>
    <lineage>
        <taxon>Bacteria</taxon>
        <taxon>Pseudomonadati</taxon>
        <taxon>Pseudomonadota</taxon>
        <taxon>Alphaproteobacteria</taxon>
        <taxon>Hyphomicrobiales</taxon>
        <taxon>Rhodoblastaceae</taxon>
        <taxon>Rhodoblastus</taxon>
    </lineage>
</organism>
<evidence type="ECO:0000313" key="2">
    <source>
        <dbReference type="Proteomes" id="UP000239089"/>
    </source>
</evidence>
<dbReference type="AlphaFoldDB" id="A0A2S6NAC9"/>
<dbReference type="Proteomes" id="UP000239089">
    <property type="component" value="Unassembled WGS sequence"/>
</dbReference>
<proteinExistence type="predicted"/>
<gene>
    <name evidence="1" type="ORF">CCR94_08485</name>
</gene>
<sequence length="327" mass="36263">MKRFLLALAIAFCACGAARADDCATPVRIEAPLDEPLRSLERVTDYQMMLESCTRDDTAILAIRDMKVDGEELLLTVNPETLQTRLERAACWTCREAGPDAWKSRYIRAVEEFGAATGKKLPPGASWLENAGLTHARDNRGVFVTGDLCPSHKPLERRFLQNLETQDAKIALSVTGLWVTQHGDDFRWLRKEKAEKRLDILWTNHSFTHPFRPSLPDGDTFILTKGLDPEDEIVNVERLLIANGETPSVFFRYPGLVSNSAWATRLRAAHLIPLGADSWLALGEKPGPGGVILVHPNGNEPAGIAAFERLNHSGAVPRPFRPLMEAP</sequence>
<dbReference type="RefSeq" id="WP_146089913.1">
    <property type="nucleotide sequence ID" value="NZ_NHSJ01000055.1"/>
</dbReference>
<accession>A0A2S6NAC9</accession>
<protein>
    <recommendedName>
        <fullName evidence="3">Polysaccharide deacetylase</fullName>
    </recommendedName>
</protein>
<dbReference type="PROSITE" id="PS51257">
    <property type="entry name" value="PROKAR_LIPOPROTEIN"/>
    <property type="match status" value="1"/>
</dbReference>
<dbReference type="SUPFAM" id="SSF88713">
    <property type="entry name" value="Glycoside hydrolase/deacetylase"/>
    <property type="match status" value="1"/>
</dbReference>